<protein>
    <submittedName>
        <fullName evidence="2">AAA family ATPase</fullName>
    </submittedName>
</protein>
<dbReference type="EMBL" id="WMBE01000002">
    <property type="protein sequence ID" value="MDG0866521.1"/>
    <property type="molecule type" value="Genomic_DNA"/>
</dbReference>
<reference evidence="2" key="2">
    <citation type="journal article" date="2023" name="Nat. Commun.">
        <title>Cultivation of marine bacteria of the SAR202 clade.</title>
        <authorList>
            <person name="Lim Y."/>
            <person name="Seo J.H."/>
            <person name="Giovannoni S.J."/>
            <person name="Kang I."/>
            <person name="Cho J.C."/>
        </authorList>
    </citation>
    <scope>NUCLEOTIDE SEQUENCE</scope>
    <source>
        <strain evidence="2">JH1073</strain>
    </source>
</reference>
<name>A0AAJ6CUI1_9CHLR</name>
<proteinExistence type="predicted"/>
<dbReference type="InterPro" id="IPR027417">
    <property type="entry name" value="P-loop_NTPase"/>
</dbReference>
<gene>
    <name evidence="1" type="ORF">GKO46_05465</name>
    <name evidence="2" type="ORF">GKO48_13710</name>
</gene>
<sequence>MDLSHNRILLISGPAGAGKTTVASEWASSNDTESIHLSLDSFREFVKSGYRNPELGWNDETQRQLDLARSNVSAVAINSANAGFEVVIDDAVFPSWEAVGIDRWREALSPFEIDLVVLLPSWDAVFERNAARSNNRKLPEAMLKTIYDDMSGWREHPDASVIDSSELTVDQTLAEIKRVLND</sequence>
<dbReference type="EMBL" id="CP046147">
    <property type="protein sequence ID" value="WFG40612.1"/>
    <property type="molecule type" value="Genomic_DNA"/>
</dbReference>
<dbReference type="SUPFAM" id="SSF52540">
    <property type="entry name" value="P-loop containing nucleoside triphosphate hydrolases"/>
    <property type="match status" value="1"/>
</dbReference>
<dbReference type="Proteomes" id="UP001321249">
    <property type="component" value="Unassembled WGS sequence"/>
</dbReference>
<evidence type="ECO:0000313" key="4">
    <source>
        <dbReference type="Proteomes" id="UP001321249"/>
    </source>
</evidence>
<accession>A0AAJ6CUI1</accession>
<evidence type="ECO:0000313" key="1">
    <source>
        <dbReference type="EMBL" id="MDG0866521.1"/>
    </source>
</evidence>
<dbReference type="Proteomes" id="UP001219901">
    <property type="component" value="Chromosome"/>
</dbReference>
<dbReference type="AlphaFoldDB" id="A0AAJ6CUI1"/>
<reference evidence="3 4" key="1">
    <citation type="submission" date="2019-11" db="EMBL/GenBank/DDBJ databases">
        <authorList>
            <person name="Cho J.-C."/>
        </authorList>
    </citation>
    <scope>NUCLEOTIDE SEQUENCE [LARGE SCALE GENOMIC DNA]</scope>
    <source>
        <strain evidence="2 3">JH1073</strain>
        <strain evidence="1 4">JH702</strain>
    </source>
</reference>
<dbReference type="Gene3D" id="3.40.50.300">
    <property type="entry name" value="P-loop containing nucleotide triphosphate hydrolases"/>
    <property type="match status" value="1"/>
</dbReference>
<organism evidence="2 3">
    <name type="scientific">Candidatus Lucifugimonas marina</name>
    <dbReference type="NCBI Taxonomy" id="3038979"/>
    <lineage>
        <taxon>Bacteria</taxon>
        <taxon>Bacillati</taxon>
        <taxon>Chloroflexota</taxon>
        <taxon>Dehalococcoidia</taxon>
        <taxon>SAR202 cluster</taxon>
        <taxon>Candidatus Lucifugimonadales</taxon>
        <taxon>Candidatus Lucifugimonadaceae</taxon>
        <taxon>Candidatus Lucifugimonas</taxon>
    </lineage>
</organism>
<dbReference type="Pfam" id="PF13671">
    <property type="entry name" value="AAA_33"/>
    <property type="match status" value="1"/>
</dbReference>
<evidence type="ECO:0000313" key="2">
    <source>
        <dbReference type="EMBL" id="WFG40612.1"/>
    </source>
</evidence>
<keyword evidence="3" id="KW-1185">Reference proteome</keyword>
<evidence type="ECO:0000313" key="3">
    <source>
        <dbReference type="Proteomes" id="UP001219901"/>
    </source>
</evidence>
<reference evidence="3" key="3">
    <citation type="submission" date="2023-06" db="EMBL/GenBank/DDBJ databases">
        <title>Pangenomics reveal diversification of enzyme families and niche specialization in globally abundant SAR202 bacteria.</title>
        <authorList>
            <person name="Saw J.H.W."/>
        </authorList>
    </citation>
    <scope>NUCLEOTIDE SEQUENCE [LARGE SCALE GENOMIC DNA]</scope>
    <source>
        <strain evidence="3">JH1073</strain>
    </source>
</reference>